<evidence type="ECO:0000313" key="4">
    <source>
        <dbReference type="Proteomes" id="UP001244297"/>
    </source>
</evidence>
<keyword evidence="4" id="KW-1185">Reference proteome</keyword>
<reference evidence="4" key="1">
    <citation type="journal article" date="2019" name="Int. J. Syst. Evol. Microbiol.">
        <title>The Global Catalogue of Microorganisms (GCM) 10K type strain sequencing project: providing services to taxonomists for standard genome sequencing and annotation.</title>
        <authorList>
            <consortium name="The Broad Institute Genomics Platform"/>
            <consortium name="The Broad Institute Genome Sequencing Center for Infectious Disease"/>
            <person name="Wu L."/>
            <person name="Ma J."/>
        </authorList>
    </citation>
    <scope>NUCLEOTIDE SEQUENCE [LARGE SCALE GENOMIC DNA]</scope>
    <source>
        <strain evidence="4">CECT 7806</strain>
    </source>
</reference>
<name>A0ABT8AJQ4_9HYPH</name>
<organism evidence="3 4">
    <name type="scientific">Methylobacterium longum</name>
    <dbReference type="NCBI Taxonomy" id="767694"/>
    <lineage>
        <taxon>Bacteria</taxon>
        <taxon>Pseudomonadati</taxon>
        <taxon>Pseudomonadota</taxon>
        <taxon>Alphaproteobacteria</taxon>
        <taxon>Hyphomicrobiales</taxon>
        <taxon>Methylobacteriaceae</taxon>
        <taxon>Methylobacterium</taxon>
    </lineage>
</organism>
<feature type="compositionally biased region" description="Basic and acidic residues" evidence="1">
    <location>
        <begin position="64"/>
        <end position="73"/>
    </location>
</feature>
<dbReference type="RefSeq" id="WP_238289726.1">
    <property type="nucleotide sequence ID" value="NZ_BPQS01000017.1"/>
</dbReference>
<evidence type="ECO:0000256" key="2">
    <source>
        <dbReference type="SAM" id="SignalP"/>
    </source>
</evidence>
<gene>
    <name evidence="3" type="ORF">QWZ18_05635</name>
</gene>
<feature type="region of interest" description="Disordered" evidence="1">
    <location>
        <begin position="50"/>
        <end position="73"/>
    </location>
</feature>
<feature type="chain" id="PRO_5047020791" evidence="2">
    <location>
        <begin position="24"/>
        <end position="86"/>
    </location>
</feature>
<accession>A0ABT8AJQ4</accession>
<comment type="caution">
    <text evidence="3">The sequence shown here is derived from an EMBL/GenBank/DDBJ whole genome shotgun (WGS) entry which is preliminary data.</text>
</comment>
<protein>
    <submittedName>
        <fullName evidence="3">Uncharacterized protein</fullName>
    </submittedName>
</protein>
<keyword evidence="2" id="KW-0732">Signal</keyword>
<evidence type="ECO:0000313" key="3">
    <source>
        <dbReference type="EMBL" id="MDN3570107.1"/>
    </source>
</evidence>
<feature type="signal peptide" evidence="2">
    <location>
        <begin position="1"/>
        <end position="23"/>
    </location>
</feature>
<dbReference type="EMBL" id="JAUFPT010000016">
    <property type="protein sequence ID" value="MDN3570107.1"/>
    <property type="molecule type" value="Genomic_DNA"/>
</dbReference>
<dbReference type="Proteomes" id="UP001244297">
    <property type="component" value="Unassembled WGS sequence"/>
</dbReference>
<proteinExistence type="predicted"/>
<evidence type="ECO:0000256" key="1">
    <source>
        <dbReference type="SAM" id="MobiDB-lite"/>
    </source>
</evidence>
<sequence length="86" mass="8593">MPLGKLKRAGLILGLIVAGASLAAAQAGPYTGTGGGPETTINAPYRSAVGQTVPPGAAAAPQHDPNRRTQRQKDLDAVLGSICDAC</sequence>